<dbReference type="EMBL" id="LGRX02003883">
    <property type="protein sequence ID" value="KAK3281328.1"/>
    <property type="molecule type" value="Genomic_DNA"/>
</dbReference>
<dbReference type="SUPFAM" id="SSF51735">
    <property type="entry name" value="NAD(P)-binding Rossmann-fold domains"/>
    <property type="match status" value="1"/>
</dbReference>
<evidence type="ECO:0000256" key="1">
    <source>
        <dbReference type="ARBA" id="ARBA00007637"/>
    </source>
</evidence>
<dbReference type="Gene3D" id="3.40.50.720">
    <property type="entry name" value="NAD(P)-binding Rossmann-like Domain"/>
    <property type="match status" value="1"/>
</dbReference>
<evidence type="ECO:0000313" key="3">
    <source>
        <dbReference type="EMBL" id="KAK3281328.1"/>
    </source>
</evidence>
<dbReference type="Proteomes" id="UP001190700">
    <property type="component" value="Unassembled WGS sequence"/>
</dbReference>
<keyword evidence="4" id="KW-1185">Reference proteome</keyword>
<dbReference type="InterPro" id="IPR036291">
    <property type="entry name" value="NAD(P)-bd_dom_sf"/>
</dbReference>
<evidence type="ECO:0000259" key="2">
    <source>
        <dbReference type="Pfam" id="PF01370"/>
    </source>
</evidence>
<protein>
    <recommendedName>
        <fullName evidence="2">NAD-dependent epimerase/dehydratase domain-containing protein</fullName>
    </recommendedName>
</protein>
<proteinExistence type="inferred from homology"/>
<gene>
    <name evidence="3" type="ORF">CYMTET_10876</name>
</gene>
<dbReference type="Gene3D" id="3.40.50.11350">
    <property type="match status" value="1"/>
</dbReference>
<dbReference type="Gene3D" id="3.90.25.10">
    <property type="entry name" value="UDP-galactose 4-epimerase, domain 1"/>
    <property type="match status" value="1"/>
</dbReference>
<feature type="domain" description="NAD-dependent epimerase/dehydratase" evidence="2">
    <location>
        <begin position="51"/>
        <end position="286"/>
    </location>
</feature>
<evidence type="ECO:0000313" key="4">
    <source>
        <dbReference type="Proteomes" id="UP001190700"/>
    </source>
</evidence>
<organism evidence="3 4">
    <name type="scientific">Cymbomonas tetramitiformis</name>
    <dbReference type="NCBI Taxonomy" id="36881"/>
    <lineage>
        <taxon>Eukaryota</taxon>
        <taxon>Viridiplantae</taxon>
        <taxon>Chlorophyta</taxon>
        <taxon>Pyramimonadophyceae</taxon>
        <taxon>Pyramimonadales</taxon>
        <taxon>Pyramimonadaceae</taxon>
        <taxon>Cymbomonas</taxon>
    </lineage>
</organism>
<dbReference type="PANTHER" id="PTHR43000">
    <property type="entry name" value="DTDP-D-GLUCOSE 4,6-DEHYDRATASE-RELATED"/>
    <property type="match status" value="1"/>
</dbReference>
<dbReference type="AlphaFoldDB" id="A0AAE0LDJ9"/>
<name>A0AAE0LDJ9_9CHLO</name>
<accession>A0AAE0LDJ9</accession>
<dbReference type="InterPro" id="IPR001509">
    <property type="entry name" value="Epimerase_deHydtase"/>
</dbReference>
<sequence>MLLGCMLLAWNVAPTRESNLRKTSSFCKRYSPLATLDSKTAYPRPVYKSAALVTGGAGFIGSHVALHAVTLGLEVVVLDDLSGGFHDNIPLGAKFIQCDLKDLDAVEEIFRKYKFEYVFHLAAYAAEGLSHFIRSYNYRNNLVATVGLINAAVRQGTVRCFVFTSSIAVYGANQVPFNEDTDPKPEDPYGIAKYACELDLTAANAMFKLDYIIFRPHNVYGPGQNMYDKYRNVVGIFLNQLSQNKAMSIFGDGSQTRKFSYIDDVSKPLVKSITVRTAYNQIFNVGADDACSVQEVAQVTAAAWNVTADIVHLAARNEVHHAESAHVKFRCFFPEEATPVPLEVGLVRMARWVKARGQYLKPVEFTAVEVKKGMPVSWSNSALREVAQVEHTSQDKVFRSSLEPRPSQTSIAPTFTRKFCPQRGVTSLAVLDPKKLGFAHFVDSTVGRENLAAADAFQQRLCSLQFSHPSSQVMVLADDGSQDATHCGIGCRFLRQTAAFWVALNNNQRVLSPLRGEWTYTDASSCKERNNDCYFAPLSSAVQTFPTSSGGALNVLNSTASRLLPEHSTDLQRQGIQVFTRSSLDEFRGKQKFGIPWMTSFPETTNKSGCWVAGQLLFFLLQPNQHLENRLAAEKQRMGWSGNCAAIHVRHGWRNRFNRNVSMESFLHRLRSLNISNILLITEDQAVIDEALTKFPAYRWLYTNYPRNNPHDIGVEMEKGKMDPTAEAYNALINLLLSSECDYFAGRTNSTWYRLMLLLSYGRYGYFPPWDNVGEDWGHGGLRKWGFFGLCTLGELRKEVSSLNLFLPNSLRLDINKIL</sequence>
<comment type="similarity">
    <text evidence="1">Belongs to the NAD(P)-dependent epimerase/dehydratase family.</text>
</comment>
<comment type="caution">
    <text evidence="3">The sequence shown here is derived from an EMBL/GenBank/DDBJ whole genome shotgun (WGS) entry which is preliminary data.</text>
</comment>
<dbReference type="Pfam" id="PF01370">
    <property type="entry name" value="Epimerase"/>
    <property type="match status" value="1"/>
</dbReference>
<reference evidence="3 4" key="1">
    <citation type="journal article" date="2015" name="Genome Biol. Evol.">
        <title>Comparative Genomics of a Bacterivorous Green Alga Reveals Evolutionary Causalities and Consequences of Phago-Mixotrophic Mode of Nutrition.</title>
        <authorList>
            <person name="Burns J.A."/>
            <person name="Paasch A."/>
            <person name="Narechania A."/>
            <person name="Kim E."/>
        </authorList>
    </citation>
    <scope>NUCLEOTIDE SEQUENCE [LARGE SCALE GENOMIC DNA]</scope>
    <source>
        <strain evidence="3 4">PLY_AMNH</strain>
    </source>
</reference>